<dbReference type="Gene3D" id="3.30.1490.20">
    <property type="entry name" value="ATP-grasp fold, A domain"/>
    <property type="match status" value="1"/>
</dbReference>
<feature type="zinc finger region" description="C4-type" evidence="18">
    <location>
        <begin position="738"/>
        <end position="764"/>
    </location>
</feature>
<dbReference type="CDD" id="cd03270">
    <property type="entry name" value="ABC_UvrA_I"/>
    <property type="match status" value="1"/>
</dbReference>
<dbReference type="NCBIfam" id="TIGR00630">
    <property type="entry name" value="uvra"/>
    <property type="match status" value="1"/>
</dbReference>
<keyword evidence="3 18" id="KW-0479">Metal-binding</keyword>
<dbReference type="Pfam" id="PF17760">
    <property type="entry name" value="UvrA_inter"/>
    <property type="match status" value="1"/>
</dbReference>
<dbReference type="PROSITE" id="PS50893">
    <property type="entry name" value="ABC_TRANSPORTER_2"/>
    <property type="match status" value="1"/>
</dbReference>
<dbReference type="AlphaFoldDB" id="A0A1I2ELT8"/>
<comment type="similarity">
    <text evidence="15 18">Belongs to the ABC transporter superfamily. UvrA family.</text>
</comment>
<evidence type="ECO:0000256" key="4">
    <source>
        <dbReference type="ARBA" id="ARBA00022737"/>
    </source>
</evidence>
<dbReference type="InterPro" id="IPR003439">
    <property type="entry name" value="ABC_transporter-like_ATP-bd"/>
</dbReference>
<dbReference type="GO" id="GO:0008270">
    <property type="term" value="F:zinc ion binding"/>
    <property type="evidence" value="ECO:0007669"/>
    <property type="project" value="UniProtKB-UniRule"/>
</dbReference>
<evidence type="ECO:0000256" key="12">
    <source>
        <dbReference type="ARBA" id="ARBA00023125"/>
    </source>
</evidence>
<evidence type="ECO:0000256" key="1">
    <source>
        <dbReference type="ARBA" id="ARBA00004496"/>
    </source>
</evidence>
<keyword evidence="11 18" id="KW-0267">Excision nuclease</keyword>
<accession>A0A1I2ELT8</accession>
<dbReference type="InterPro" id="IPR004602">
    <property type="entry name" value="UvrA"/>
</dbReference>
<dbReference type="Gene3D" id="3.40.50.300">
    <property type="entry name" value="P-loop containing nucleotide triphosphate hydrolases"/>
    <property type="match status" value="2"/>
</dbReference>
<keyword evidence="5 18" id="KW-0547">Nucleotide-binding</keyword>
<evidence type="ECO:0000259" key="19">
    <source>
        <dbReference type="PROSITE" id="PS50893"/>
    </source>
</evidence>
<evidence type="ECO:0000256" key="11">
    <source>
        <dbReference type="ARBA" id="ARBA00022881"/>
    </source>
</evidence>
<keyword evidence="10 18" id="KW-0067">ATP-binding</keyword>
<evidence type="ECO:0000256" key="14">
    <source>
        <dbReference type="ARBA" id="ARBA00023236"/>
    </source>
</evidence>
<dbReference type="FunFam" id="1.20.1580.10:FF:000002">
    <property type="entry name" value="UvrABC system protein A"/>
    <property type="match status" value="1"/>
</dbReference>
<dbReference type="PANTHER" id="PTHR43152:SF3">
    <property type="entry name" value="UVRABC SYSTEM PROTEIN A"/>
    <property type="match status" value="1"/>
</dbReference>
<dbReference type="PROSITE" id="PS00211">
    <property type="entry name" value="ABC_TRANSPORTER_1"/>
    <property type="match status" value="2"/>
</dbReference>
<dbReference type="InterPro" id="IPR041552">
    <property type="entry name" value="UvrA_DNA-bd"/>
</dbReference>
<keyword evidence="13 18" id="KW-0234">DNA repair</keyword>
<evidence type="ECO:0000256" key="10">
    <source>
        <dbReference type="ARBA" id="ARBA00022840"/>
    </source>
</evidence>
<keyword evidence="9 18" id="KW-0862">Zinc</keyword>
<keyword evidence="21" id="KW-1185">Reference proteome</keyword>
<dbReference type="PANTHER" id="PTHR43152">
    <property type="entry name" value="UVRABC SYSTEM PROTEIN A"/>
    <property type="match status" value="1"/>
</dbReference>
<keyword evidence="4 18" id="KW-0677">Repeat</keyword>
<dbReference type="Gene3D" id="1.20.1580.10">
    <property type="entry name" value="ABC transporter ATPase like domain"/>
    <property type="match status" value="2"/>
</dbReference>
<evidence type="ECO:0000256" key="9">
    <source>
        <dbReference type="ARBA" id="ARBA00022833"/>
    </source>
</evidence>
<feature type="binding site" evidence="18">
    <location>
        <begin position="639"/>
        <end position="646"/>
    </location>
    <ligand>
        <name>ATP</name>
        <dbReference type="ChEBI" id="CHEBI:30616"/>
    </ligand>
</feature>
<evidence type="ECO:0000256" key="13">
    <source>
        <dbReference type="ARBA" id="ARBA00023204"/>
    </source>
</evidence>
<dbReference type="RefSeq" id="WP_091662702.1">
    <property type="nucleotide sequence ID" value="NZ_FONT01000006.1"/>
</dbReference>
<comment type="function">
    <text evidence="18">The UvrABC repair system catalyzes the recognition and processing of DNA lesions. UvrA is an ATPase and a DNA-binding protein. A damage recognition complex composed of 2 UvrA and 2 UvrB subunits scans DNA for abnormalities. When the presence of a lesion has been verified by UvrB, the UvrA molecules dissociate.</text>
</comment>
<evidence type="ECO:0000313" key="20">
    <source>
        <dbReference type="EMBL" id="SFE93341.1"/>
    </source>
</evidence>
<dbReference type="SUPFAM" id="SSF52540">
    <property type="entry name" value="P-loop containing nucleoside triphosphate hydrolases"/>
    <property type="match status" value="3"/>
</dbReference>
<dbReference type="GO" id="GO:0016887">
    <property type="term" value="F:ATP hydrolysis activity"/>
    <property type="evidence" value="ECO:0007669"/>
    <property type="project" value="InterPro"/>
</dbReference>
<comment type="subcellular location">
    <subcellularLocation>
        <location evidence="1 18">Cytoplasm</location>
    </subcellularLocation>
</comment>
<keyword evidence="6 18" id="KW-0227">DNA damage</keyword>
<dbReference type="InterPro" id="IPR027417">
    <property type="entry name" value="P-loop_NTPase"/>
</dbReference>
<evidence type="ECO:0000256" key="18">
    <source>
        <dbReference type="HAMAP-Rule" id="MF_00205"/>
    </source>
</evidence>
<reference evidence="20 21" key="1">
    <citation type="submission" date="2016-10" db="EMBL/GenBank/DDBJ databases">
        <authorList>
            <person name="de Groot N.N."/>
        </authorList>
    </citation>
    <scope>NUCLEOTIDE SEQUENCE [LARGE SCALE GENOMIC DNA]</scope>
    <source>
        <strain evidence="20 21">DSM 23995</strain>
    </source>
</reference>
<keyword evidence="12 18" id="KW-0238">DNA-binding</keyword>
<evidence type="ECO:0000313" key="21">
    <source>
        <dbReference type="Proteomes" id="UP000199516"/>
    </source>
</evidence>
<keyword evidence="2 18" id="KW-0963">Cytoplasm</keyword>
<dbReference type="HAMAP" id="MF_00205">
    <property type="entry name" value="UvrA"/>
    <property type="match status" value="1"/>
</dbReference>
<dbReference type="FunFam" id="3.40.50.300:FF:000028">
    <property type="entry name" value="UvrABC system protein A"/>
    <property type="match status" value="1"/>
</dbReference>
<dbReference type="InterPro" id="IPR013815">
    <property type="entry name" value="ATP_grasp_subdomain_1"/>
</dbReference>
<keyword evidence="8 18" id="KW-0863">Zinc-finger</keyword>
<evidence type="ECO:0000256" key="2">
    <source>
        <dbReference type="ARBA" id="ARBA00022490"/>
    </source>
</evidence>
<evidence type="ECO:0000256" key="17">
    <source>
        <dbReference type="ARBA" id="ARBA00042156"/>
    </source>
</evidence>
<evidence type="ECO:0000256" key="15">
    <source>
        <dbReference type="ARBA" id="ARBA00038000"/>
    </source>
</evidence>
<dbReference type="GO" id="GO:0009380">
    <property type="term" value="C:excinuclease repair complex"/>
    <property type="evidence" value="ECO:0007669"/>
    <property type="project" value="InterPro"/>
</dbReference>
<evidence type="ECO:0000256" key="8">
    <source>
        <dbReference type="ARBA" id="ARBA00022771"/>
    </source>
</evidence>
<gene>
    <name evidence="18" type="primary">uvrA</name>
    <name evidence="20" type="ORF">SAMN05192532_10674</name>
</gene>
<dbReference type="Pfam" id="PF17755">
    <property type="entry name" value="UvrA_DNA-bind"/>
    <property type="match status" value="1"/>
</dbReference>
<dbReference type="InterPro" id="IPR041102">
    <property type="entry name" value="UvrA_inter"/>
</dbReference>
<name>A0A1I2ELT8_9BACI</name>
<dbReference type="Gene3D" id="1.10.8.280">
    <property type="entry name" value="ABC transporter ATPase domain-like"/>
    <property type="match status" value="1"/>
</dbReference>
<feature type="binding site" evidence="18">
    <location>
        <begin position="33"/>
        <end position="40"/>
    </location>
    <ligand>
        <name>ATP</name>
        <dbReference type="ChEBI" id="CHEBI:30616"/>
    </ligand>
</feature>
<organism evidence="20 21">
    <name type="scientific">Alteribacillus iranensis</name>
    <dbReference type="NCBI Taxonomy" id="930128"/>
    <lineage>
        <taxon>Bacteria</taxon>
        <taxon>Bacillati</taxon>
        <taxon>Bacillota</taxon>
        <taxon>Bacilli</taxon>
        <taxon>Bacillales</taxon>
        <taxon>Bacillaceae</taxon>
        <taxon>Alteribacillus</taxon>
    </lineage>
</organism>
<dbReference type="SMART" id="SM00382">
    <property type="entry name" value="AAA"/>
    <property type="match status" value="2"/>
</dbReference>
<dbReference type="GO" id="GO:0005524">
    <property type="term" value="F:ATP binding"/>
    <property type="evidence" value="ECO:0007669"/>
    <property type="project" value="UniProtKB-UniRule"/>
</dbReference>
<dbReference type="GO" id="GO:0009381">
    <property type="term" value="F:excinuclease ABC activity"/>
    <property type="evidence" value="ECO:0007669"/>
    <property type="project" value="UniProtKB-UniRule"/>
</dbReference>
<keyword evidence="14 18" id="KW-0742">SOS response</keyword>
<evidence type="ECO:0000256" key="5">
    <source>
        <dbReference type="ARBA" id="ARBA00022741"/>
    </source>
</evidence>
<dbReference type="GO" id="GO:0006289">
    <property type="term" value="P:nucleotide-excision repair"/>
    <property type="evidence" value="ECO:0007669"/>
    <property type="project" value="UniProtKB-UniRule"/>
</dbReference>
<evidence type="ECO:0000256" key="6">
    <source>
        <dbReference type="ARBA" id="ARBA00022763"/>
    </source>
</evidence>
<dbReference type="CDD" id="cd03271">
    <property type="entry name" value="ABC_UvrA_II"/>
    <property type="match status" value="1"/>
</dbReference>
<comment type="subunit">
    <text evidence="18">Forms a heterotetramer with UvrB during the search for lesions.</text>
</comment>
<dbReference type="Proteomes" id="UP000199516">
    <property type="component" value="Unassembled WGS sequence"/>
</dbReference>
<dbReference type="GO" id="GO:0003677">
    <property type="term" value="F:DNA binding"/>
    <property type="evidence" value="ECO:0007669"/>
    <property type="project" value="UniProtKB-UniRule"/>
</dbReference>
<dbReference type="GO" id="GO:0005737">
    <property type="term" value="C:cytoplasm"/>
    <property type="evidence" value="ECO:0007669"/>
    <property type="project" value="UniProtKB-SubCell"/>
</dbReference>
<feature type="domain" description="ABC transporter" evidence="19">
    <location>
        <begin position="604"/>
        <end position="935"/>
    </location>
</feature>
<feature type="zinc finger region" description="C4-type" evidence="18">
    <location>
        <begin position="252"/>
        <end position="279"/>
    </location>
</feature>
<dbReference type="GO" id="GO:0009432">
    <property type="term" value="P:SOS response"/>
    <property type="evidence" value="ECO:0007669"/>
    <property type="project" value="UniProtKB-UniRule"/>
</dbReference>
<keyword evidence="7 18" id="KW-0228">DNA excision</keyword>
<dbReference type="EMBL" id="FONT01000006">
    <property type="protein sequence ID" value="SFE93341.1"/>
    <property type="molecule type" value="Genomic_DNA"/>
</dbReference>
<evidence type="ECO:0000256" key="7">
    <source>
        <dbReference type="ARBA" id="ARBA00022769"/>
    </source>
</evidence>
<sequence length="960" mass="108000">MALENLQIKGARSHNLKNVDVTIPRDKLIVFTGLSGSGKSSLAFDTIYAEGQRRYVESLSAYARQFLGQMDKPDVDSIEGLSPAISIDQKTTSRNPRSTVGTVTEIYDYLRLLFARIGKPVCPVHGIEISSQTVQQMVDRMLEFPERTKMQILSPIISGRKGEHTKVLEDLKKKGYVRVRVDGEMREFHEEITLEKNKKHNIEVVVDRVVIKEGVETRLTDSLETALELSGGRVLLDVIDGEELLFNQHHSCPYCGFSIGELEPRLFSFNSPFGACPTCDGLGSRLEVDEELVVPDWERTLKEHAIAAWEPTSSQYYPQLLASVCRHFHIDMETPVKHLPKEQMDIILRGNNKEKIEFRYENDRGMVRKRNIYFEGVLNNISRRYHETSSDYIREQMEQYMVSKSCPTCKGHRLKKESLSVKVGGVHIGETTHLSIKEAKTFFSHLELTDKEQAIANLILREIEERLGFLANVGLDYLTLSRSAGTLSGGEAQRIRLATQIGSSLMGVLYILDEPSIGLHQRDNNLLIQTLERMRDLGNTLIVVEHDEDTMLAADHIVDIGPGAGHHGGYITAEGTPEEIKENPHSLTGQYLKGEKFIPLPAERRKPDKRWLKIKGAKENNLKNTNADIPLGLFTAVTGVSGSGKSTLINDILRKSLSLKLHRAKEKPGEHKEIQGIEHLEKVINIDQSPIGRTPRSNPATYTNVFDDIRDVFAMTNEAKMRGYKKGRFSFNVKGGRCEACKGDGIIKIEMHFLPDVYVPCEQCGGKRYNRDTLDIHYKGKNIADVLEMNVEESLKFFENIPKIKRKLQTLYDVGLSYLKLGQPATTLSGGEAQRVKLASQLHKRSNGKTLYILDEPTTGLHVDDIDRLLRVLQRLVENGDTVVVIEHNLDVIKTVDHIIDLGPEGGNKGGKIIACGTPEEVAQVEHSHTGCYLRPILERDHKRTVERYNQAEKVAESQA</sequence>
<protein>
    <recommendedName>
        <fullName evidence="16 18">UvrABC system protein A</fullName>
        <shortName evidence="18">UvrA protein</shortName>
    </recommendedName>
    <alternativeName>
        <fullName evidence="17 18">Excinuclease ABC subunit A</fullName>
    </alternativeName>
</protein>
<dbReference type="InterPro" id="IPR003593">
    <property type="entry name" value="AAA+_ATPase"/>
</dbReference>
<evidence type="ECO:0000256" key="16">
    <source>
        <dbReference type="ARBA" id="ARBA00039316"/>
    </source>
</evidence>
<dbReference type="STRING" id="930128.SAMN05192532_10674"/>
<dbReference type="OrthoDB" id="9809851at2"/>
<dbReference type="InterPro" id="IPR017871">
    <property type="entry name" value="ABC_transporter-like_CS"/>
</dbReference>
<evidence type="ECO:0000256" key="3">
    <source>
        <dbReference type="ARBA" id="ARBA00022723"/>
    </source>
</evidence>
<proteinExistence type="inferred from homology"/>
<dbReference type="NCBIfam" id="NF001503">
    <property type="entry name" value="PRK00349.1"/>
    <property type="match status" value="1"/>
</dbReference>